<proteinExistence type="predicted"/>
<dbReference type="PROSITE" id="PS50090">
    <property type="entry name" value="MYB_LIKE"/>
    <property type="match status" value="1"/>
</dbReference>
<dbReference type="PANTHER" id="PTHR45614:SF150">
    <property type="entry name" value="MYB-LIKE DNA-BINDING DOMAIN CONTAINING PROTEIN, EXPRESSED"/>
    <property type="match status" value="1"/>
</dbReference>
<evidence type="ECO:0000313" key="5">
    <source>
        <dbReference type="Proteomes" id="UP001165090"/>
    </source>
</evidence>
<keyword evidence="5" id="KW-1185">Reference proteome</keyword>
<dbReference type="Gene3D" id="1.10.10.60">
    <property type="entry name" value="Homeodomain-like"/>
    <property type="match status" value="1"/>
</dbReference>
<dbReference type="InterPro" id="IPR001005">
    <property type="entry name" value="SANT/Myb"/>
</dbReference>
<dbReference type="InterPro" id="IPR017930">
    <property type="entry name" value="Myb_dom"/>
</dbReference>
<gene>
    <name evidence="4" type="ORF">VaNZ11_003446</name>
</gene>
<accession>A0ABQ5RUE1</accession>
<feature type="compositionally biased region" description="Low complexity" evidence="1">
    <location>
        <begin position="257"/>
        <end position="275"/>
    </location>
</feature>
<reference evidence="4 5" key="1">
    <citation type="journal article" date="2023" name="IScience">
        <title>Expanded male sex-determining region conserved during the evolution of homothallism in the green alga Volvox.</title>
        <authorList>
            <person name="Yamamoto K."/>
            <person name="Matsuzaki R."/>
            <person name="Mahakham W."/>
            <person name="Heman W."/>
            <person name="Sekimoto H."/>
            <person name="Kawachi M."/>
            <person name="Minakuchi Y."/>
            <person name="Toyoda A."/>
            <person name="Nozaki H."/>
        </authorList>
    </citation>
    <scope>NUCLEOTIDE SEQUENCE [LARGE SCALE GENOMIC DNA]</scope>
    <source>
        <strain evidence="4 5">NIES-4468</strain>
    </source>
</reference>
<evidence type="ECO:0000259" key="3">
    <source>
        <dbReference type="PROSITE" id="PS51294"/>
    </source>
</evidence>
<feature type="domain" description="HTH myb-type" evidence="3">
    <location>
        <begin position="55"/>
        <end position="109"/>
    </location>
</feature>
<dbReference type="InterPro" id="IPR009057">
    <property type="entry name" value="Homeodomain-like_sf"/>
</dbReference>
<feature type="domain" description="Myb-like" evidence="2">
    <location>
        <begin position="55"/>
        <end position="105"/>
    </location>
</feature>
<dbReference type="Pfam" id="PF00249">
    <property type="entry name" value="Myb_DNA-binding"/>
    <property type="match status" value="1"/>
</dbReference>
<feature type="region of interest" description="Disordered" evidence="1">
    <location>
        <begin position="663"/>
        <end position="767"/>
    </location>
</feature>
<dbReference type="SMART" id="SM00717">
    <property type="entry name" value="SANT"/>
    <property type="match status" value="1"/>
</dbReference>
<evidence type="ECO:0000256" key="1">
    <source>
        <dbReference type="SAM" id="MobiDB-lite"/>
    </source>
</evidence>
<feature type="region of interest" description="Disordered" evidence="1">
    <location>
        <begin position="256"/>
        <end position="275"/>
    </location>
</feature>
<dbReference type="PANTHER" id="PTHR45614">
    <property type="entry name" value="MYB PROTEIN-RELATED"/>
    <property type="match status" value="1"/>
</dbReference>
<dbReference type="Proteomes" id="UP001165090">
    <property type="component" value="Unassembled WGS sequence"/>
</dbReference>
<organism evidence="4 5">
    <name type="scientific">Volvox africanus</name>
    <dbReference type="NCBI Taxonomy" id="51714"/>
    <lineage>
        <taxon>Eukaryota</taxon>
        <taxon>Viridiplantae</taxon>
        <taxon>Chlorophyta</taxon>
        <taxon>core chlorophytes</taxon>
        <taxon>Chlorophyceae</taxon>
        <taxon>CS clade</taxon>
        <taxon>Chlamydomonadales</taxon>
        <taxon>Volvocaceae</taxon>
        <taxon>Volvox</taxon>
    </lineage>
</organism>
<dbReference type="InterPro" id="IPR050560">
    <property type="entry name" value="MYB_TF"/>
</dbReference>
<comment type="caution">
    <text evidence="4">The sequence shown here is derived from an EMBL/GenBank/DDBJ whole genome shotgun (WGS) entry which is preliminary data.</text>
</comment>
<dbReference type="PROSITE" id="PS51294">
    <property type="entry name" value="HTH_MYB"/>
    <property type="match status" value="1"/>
</dbReference>
<evidence type="ECO:0000259" key="2">
    <source>
        <dbReference type="PROSITE" id="PS50090"/>
    </source>
</evidence>
<dbReference type="EMBL" id="BSDZ01000009">
    <property type="protein sequence ID" value="GLI61160.1"/>
    <property type="molecule type" value="Genomic_DNA"/>
</dbReference>
<evidence type="ECO:0000313" key="4">
    <source>
        <dbReference type="EMBL" id="GLI61160.1"/>
    </source>
</evidence>
<sequence>MMDVAAVPETCEASGAESACVSDGMAPRASLELVPQNPRIRLKRTASSEALDARQPSRSKPPWSLLEETTLAIRHAQLGNRWAAIAKYLSGRTENDVKNMWHSTLRAKSCRRSSLLYTYTRAVRGCCDDPQARKTAYDRAQQLCVGASAMPVSPQALVDGAAPPSASAQPQRCGGVQGGIAVTAATSPLDPDHVLAGGSMQSPWNTGTPTDMLDPPTSVPPAISAEQVDYSSSGIAIWTRDYSAASSARVTGEFPQGGAAAAGSAPSAGAATSTSGGHSLLARLGTIGGSSGSGNNGLLIGSAGEGASGVSQSQPQLHLPMRTISLQPGRPFSFGADHMVAVSGGGSHSVGFSTAPGDLTCGHSTLSSNSSTCVARLAQLVLSAETSQQQQAQLPQFSCLQSQQQLMYPGGGGAGGGENGGRGACGGGYVGGALSLGVAGAPAAAMGIGAADWVVGQQEDLVAGGICGGGATAFLNKGSMQLSGTPRAGLHSSVERLSAAQILVAGGGAAVASGDGLGRSLPCGGVTEQPLLPRGPLRTNSEAAALSLAVERRRGALGVGGSTAETMLRYELGFLDAERFKGMGGLQSDLIIPRMNGGCISAGGFGNFVGPEDDFVCGGSVSAPVTSAGHFVAPDVAFSGVRQVQQLRSHNFLAITSALAAPMAPRDQTQDTPDAVSGDGGGAGTGECAGAGGAVQRFAGRQGSAEVETRSEEAGGGPAGAGCTSDGVGEGSGAGSGSGDVRDCHGKPHGVPLSKQEGRDGGSKGLQSQLDSMRIEAAQTLDLTAGLPSSVGPGLELGLPGVPCSGGGDPSAATMQSMTHCASSGGATHAAAGFLDGGISGLTGRPMALSAGYVTAGFGSSPAPAGLRQPGEWHGAAAAAGMSSLQQPAVTDAVVVMGLGDDDILACMGGMDAGARRSMLGYAARSQGV</sequence>
<name>A0ABQ5RUE1_9CHLO</name>
<dbReference type="CDD" id="cd00167">
    <property type="entry name" value="SANT"/>
    <property type="match status" value="1"/>
</dbReference>
<protein>
    <submittedName>
        <fullName evidence="4">Uncharacterized protein</fullName>
    </submittedName>
</protein>
<feature type="region of interest" description="Disordered" evidence="1">
    <location>
        <begin position="201"/>
        <end position="223"/>
    </location>
</feature>
<dbReference type="SUPFAM" id="SSF46689">
    <property type="entry name" value="Homeodomain-like"/>
    <property type="match status" value="1"/>
</dbReference>
<feature type="compositionally biased region" description="Gly residues" evidence="1">
    <location>
        <begin position="678"/>
        <end position="693"/>
    </location>
</feature>
<feature type="compositionally biased region" description="Gly residues" evidence="1">
    <location>
        <begin position="728"/>
        <end position="738"/>
    </location>
</feature>